<sequence>MPRAKKDFIRLAEERGGSELPPSVNGQRILKRLEDGTLRSYQDKVDEWERFVESERIKHPDQPPPTVSDLKALKKFVRMMALAIDGTKGLNACVETVRNYCNRFTAGWKRIHEAIRQDLAESVTNYIYGELMEELRLLREKKPRRYANSSHITSFGKRYWGGDWKEYDSPATRLNDWDLFLVDVFSSARILDYIESTCRRGTNRGLKFKDVMFICFWNKYGKPEFAVQRTKDAKNFSRVAQSKKPKNSIAEGCEEAPLLTNSLLFTLARLLSKGAFRDYSTIEDLLHIVPPTGTKSFHIAWREDVLEHAFYPNASQNGSIETASAFHKRLMEAGIRADKHYSESDRMRAGAHENPNTYGQSYQSSESRVDGQNTFLGNERRENVSDAFLELSVHYTPNLAQRLPAEERYNLQRRQDYLELEDEIEALRDDKNAEAKDRFKELQRMKSRLMDEAFQECAKLRDPLGLSVLRDLIALLEKNAEVEFRPGLEEDKCVCPKVKKEPQDEANVTPSKYDWRHIYNCYKKDRCKQGWRGHCLGHLKDLSSFPTHFDPLTTRSGVLATPGHCPYCLRDERLPPEKRMYQYLNRAMWLSYIQKHIEGLERCEREGKNTVRCPHPHPRCPESFDTILHLRFHLEDVHGIPMAKESKVKKRSRRGGEQARQPPKKQLKNECGSFINVTAATMKARLRKASKAPSGCSTNYQHSADSVWGEDWYSGSDPPPSSTSSDAQLDPVPDIDFVLIDEVEISTQPPLTDGPIPFLDLTSANYGFQEGLLEANVMPEHESVSSGSSSGLSTPFCSSNSSPLSSVSNGDLIDSLNDIELGAVDVMNLAASGEIPQSTICKTTKKKNDSCAEAAATAIEVNTRQVEELAPLTSAIAQPPAVDPGDNQWEVEELQGRRKVGRGFMYLVKWLGYPETESTWEKRKDISAELVMAYDAMHPLD</sequence>
<dbReference type="Gene3D" id="2.40.50.40">
    <property type="match status" value="1"/>
</dbReference>
<dbReference type="OrthoDB" id="3745702at2759"/>
<organism evidence="5 6">
    <name type="scientific">Byssothecium circinans</name>
    <dbReference type="NCBI Taxonomy" id="147558"/>
    <lineage>
        <taxon>Eukaryota</taxon>
        <taxon>Fungi</taxon>
        <taxon>Dikarya</taxon>
        <taxon>Ascomycota</taxon>
        <taxon>Pezizomycotina</taxon>
        <taxon>Dothideomycetes</taxon>
        <taxon>Pleosporomycetidae</taxon>
        <taxon>Pleosporales</taxon>
        <taxon>Massarineae</taxon>
        <taxon>Massarinaceae</taxon>
        <taxon>Byssothecium</taxon>
    </lineage>
</organism>
<feature type="region of interest" description="Disordered" evidence="3">
    <location>
        <begin position="779"/>
        <end position="807"/>
    </location>
</feature>
<dbReference type="GO" id="GO:0006338">
    <property type="term" value="P:chromatin remodeling"/>
    <property type="evidence" value="ECO:0007669"/>
    <property type="project" value="UniProtKB-ARBA"/>
</dbReference>
<evidence type="ECO:0000313" key="6">
    <source>
        <dbReference type="Proteomes" id="UP000800035"/>
    </source>
</evidence>
<dbReference type="InterPro" id="IPR016197">
    <property type="entry name" value="Chromo-like_dom_sf"/>
</dbReference>
<feature type="region of interest" description="Disordered" evidence="3">
    <location>
        <begin position="349"/>
        <end position="370"/>
    </location>
</feature>
<dbReference type="Proteomes" id="UP000800035">
    <property type="component" value="Unassembled WGS sequence"/>
</dbReference>
<reference evidence="5" key="1">
    <citation type="journal article" date="2020" name="Stud. Mycol.">
        <title>101 Dothideomycetes genomes: a test case for predicting lifestyles and emergence of pathogens.</title>
        <authorList>
            <person name="Haridas S."/>
            <person name="Albert R."/>
            <person name="Binder M."/>
            <person name="Bloem J."/>
            <person name="Labutti K."/>
            <person name="Salamov A."/>
            <person name="Andreopoulos B."/>
            <person name="Baker S."/>
            <person name="Barry K."/>
            <person name="Bills G."/>
            <person name="Bluhm B."/>
            <person name="Cannon C."/>
            <person name="Castanera R."/>
            <person name="Culley D."/>
            <person name="Daum C."/>
            <person name="Ezra D."/>
            <person name="Gonzalez J."/>
            <person name="Henrissat B."/>
            <person name="Kuo A."/>
            <person name="Liang C."/>
            <person name="Lipzen A."/>
            <person name="Lutzoni F."/>
            <person name="Magnuson J."/>
            <person name="Mondo S."/>
            <person name="Nolan M."/>
            <person name="Ohm R."/>
            <person name="Pangilinan J."/>
            <person name="Park H.-J."/>
            <person name="Ramirez L."/>
            <person name="Alfaro M."/>
            <person name="Sun H."/>
            <person name="Tritt A."/>
            <person name="Yoshinaga Y."/>
            <person name="Zwiers L.-H."/>
            <person name="Turgeon B."/>
            <person name="Goodwin S."/>
            <person name="Spatafora J."/>
            <person name="Crous P."/>
            <person name="Grigoriev I."/>
        </authorList>
    </citation>
    <scope>NUCLEOTIDE SEQUENCE</scope>
    <source>
        <strain evidence="5">CBS 675.92</strain>
    </source>
</reference>
<dbReference type="InterPro" id="IPR023780">
    <property type="entry name" value="Chromo_domain"/>
</dbReference>
<evidence type="ECO:0000256" key="3">
    <source>
        <dbReference type="SAM" id="MobiDB-lite"/>
    </source>
</evidence>
<feature type="region of interest" description="Disordered" evidence="3">
    <location>
        <begin position="710"/>
        <end position="730"/>
    </location>
</feature>
<dbReference type="PANTHER" id="PTHR37535:SF3">
    <property type="entry name" value="FLUG DOMAIN-CONTAINING PROTEIN"/>
    <property type="match status" value="1"/>
</dbReference>
<dbReference type="Pfam" id="PF00385">
    <property type="entry name" value="Chromo"/>
    <property type="match status" value="1"/>
</dbReference>
<dbReference type="CDD" id="cd00024">
    <property type="entry name" value="CD_CSD"/>
    <property type="match status" value="1"/>
</dbReference>
<evidence type="ECO:0000313" key="5">
    <source>
        <dbReference type="EMBL" id="KAF1953125.1"/>
    </source>
</evidence>
<gene>
    <name evidence="5" type="ORF">CC80DRAFT_551828</name>
</gene>
<feature type="compositionally biased region" description="Polar residues" evidence="3">
    <location>
        <begin position="354"/>
        <end position="370"/>
    </location>
</feature>
<feature type="compositionally biased region" description="Low complexity" evidence="3">
    <location>
        <begin position="784"/>
        <end position="807"/>
    </location>
</feature>
<dbReference type="InterPro" id="IPR000953">
    <property type="entry name" value="Chromo/chromo_shadow_dom"/>
</dbReference>
<comment type="subunit">
    <text evidence="1">Component of the NuA4 histone acetyltransferase complex.</text>
</comment>
<dbReference type="SMART" id="SM00298">
    <property type="entry name" value="CHROMO"/>
    <property type="match status" value="1"/>
</dbReference>
<evidence type="ECO:0000256" key="1">
    <source>
        <dbReference type="ARBA" id="ARBA00011353"/>
    </source>
</evidence>
<name>A0A6A5TK93_9PLEO</name>
<feature type="region of interest" description="Disordered" evidence="3">
    <location>
        <begin position="643"/>
        <end position="670"/>
    </location>
</feature>
<dbReference type="PROSITE" id="PS50013">
    <property type="entry name" value="CHROMO_2"/>
    <property type="match status" value="1"/>
</dbReference>
<protein>
    <recommendedName>
        <fullName evidence="4">Chromo domain-containing protein</fullName>
    </recommendedName>
</protein>
<evidence type="ECO:0000259" key="4">
    <source>
        <dbReference type="PROSITE" id="PS50013"/>
    </source>
</evidence>
<evidence type="ECO:0000256" key="2">
    <source>
        <dbReference type="SAM" id="Coils"/>
    </source>
</evidence>
<accession>A0A6A5TK93</accession>
<dbReference type="EMBL" id="ML977006">
    <property type="protein sequence ID" value="KAF1953125.1"/>
    <property type="molecule type" value="Genomic_DNA"/>
</dbReference>
<feature type="coiled-coil region" evidence="2">
    <location>
        <begin position="410"/>
        <end position="452"/>
    </location>
</feature>
<feature type="domain" description="Chromo" evidence="4">
    <location>
        <begin position="889"/>
        <end position="941"/>
    </location>
</feature>
<keyword evidence="2" id="KW-0175">Coiled coil</keyword>
<dbReference type="AlphaFoldDB" id="A0A6A5TK93"/>
<dbReference type="PANTHER" id="PTHR37535">
    <property type="entry name" value="FLUG DOMAIN PROTEIN"/>
    <property type="match status" value="1"/>
</dbReference>
<dbReference type="SUPFAM" id="SSF54160">
    <property type="entry name" value="Chromo domain-like"/>
    <property type="match status" value="1"/>
</dbReference>
<proteinExistence type="predicted"/>
<keyword evidence="6" id="KW-1185">Reference proteome</keyword>